<protein>
    <recommendedName>
        <fullName evidence="3">DUF1499 domain-containing protein</fullName>
    </recommendedName>
</protein>
<dbReference type="EMBL" id="FXZK01000011">
    <property type="protein sequence ID" value="SMY09626.1"/>
    <property type="molecule type" value="Genomic_DNA"/>
</dbReference>
<accession>A0A238LKZ8</accession>
<name>A0A238LKZ8_9RHOB</name>
<evidence type="ECO:0000313" key="2">
    <source>
        <dbReference type="Proteomes" id="UP000201613"/>
    </source>
</evidence>
<evidence type="ECO:0000313" key="1">
    <source>
        <dbReference type="EMBL" id="SMY09626.1"/>
    </source>
</evidence>
<organism evidence="1 2">
    <name type="scientific">Flavimaricola marinus</name>
    <dbReference type="NCBI Taxonomy" id="1819565"/>
    <lineage>
        <taxon>Bacteria</taxon>
        <taxon>Pseudomonadati</taxon>
        <taxon>Pseudomonadota</taxon>
        <taxon>Alphaproteobacteria</taxon>
        <taxon>Rhodobacterales</taxon>
        <taxon>Paracoccaceae</taxon>
        <taxon>Flavimaricola</taxon>
    </lineage>
</organism>
<dbReference type="OrthoDB" id="8479024at2"/>
<dbReference type="Proteomes" id="UP000201613">
    <property type="component" value="Unassembled WGS sequence"/>
</dbReference>
<evidence type="ECO:0008006" key="3">
    <source>
        <dbReference type="Google" id="ProtNLM"/>
    </source>
</evidence>
<reference evidence="1 2" key="1">
    <citation type="submission" date="2017-05" db="EMBL/GenBank/DDBJ databases">
        <authorList>
            <person name="Song R."/>
            <person name="Chenine A.L."/>
            <person name="Ruprecht R.M."/>
        </authorList>
    </citation>
    <scope>NUCLEOTIDE SEQUENCE [LARGE SCALE GENOMIC DNA]</scope>
    <source>
        <strain evidence="1 2">CECT 8899</strain>
    </source>
</reference>
<dbReference type="RefSeq" id="WP_093993810.1">
    <property type="nucleotide sequence ID" value="NZ_FXZK01000011.1"/>
</dbReference>
<sequence>MKVLAFVLLAVVAATAGLMLWIRFSPIDAGKWHVDIARADYAPPPNAAAFCRTAEARVSFGAGDLAALDAIAVASPRTERLAGSVAEGHITWVTRSALMGYPDFTTAQVKGDRLCVVARQGMGTEDFGVNAARLGGWLQQLGGLNEAPDLRWE</sequence>
<dbReference type="AlphaFoldDB" id="A0A238LKZ8"/>
<keyword evidence="2" id="KW-1185">Reference proteome</keyword>
<proteinExistence type="predicted"/>
<gene>
    <name evidence="1" type="ORF">LOM8899_03797</name>
</gene>